<evidence type="ECO:0000256" key="1">
    <source>
        <dbReference type="SAM" id="Phobius"/>
    </source>
</evidence>
<dbReference type="AlphaFoldDB" id="A0A5A5U4N9"/>
<dbReference type="RefSeq" id="WP_085699253.1">
    <property type="nucleotide sequence ID" value="NZ_BJJW01000032.1"/>
</dbReference>
<accession>A0A5A5U4N9</accession>
<organism evidence="2 3">
    <name type="scientific">Leuconostoc citreum</name>
    <dbReference type="NCBI Taxonomy" id="33964"/>
    <lineage>
        <taxon>Bacteria</taxon>
        <taxon>Bacillati</taxon>
        <taxon>Bacillota</taxon>
        <taxon>Bacilli</taxon>
        <taxon>Lactobacillales</taxon>
        <taxon>Lactobacillaceae</taxon>
        <taxon>Leuconostoc</taxon>
    </lineage>
</organism>
<reference evidence="2 3" key="1">
    <citation type="submission" date="2019-04" db="EMBL/GenBank/DDBJ databases">
        <title>A pseudo-fructophilic Leuconostoc citreum strain F192-5 isolated from peel of satsuma mandarin: the first report for isolation and characterization of strain-dependent fructophilic-like characteristics.</title>
        <authorList>
            <person name="Maeno S."/>
            <person name="Tanizawa Y."/>
            <person name="Kajikawa A."/>
            <person name="Kanesaki Y."/>
            <person name="Kubota E."/>
            <person name="Arita M."/>
            <person name="Leon D."/>
            <person name="Endo A."/>
        </authorList>
    </citation>
    <scope>NUCLEOTIDE SEQUENCE [LARGE SCALE GENOMIC DNA]</scope>
    <source>
        <strain evidence="2 3">F192-5</strain>
    </source>
</reference>
<name>A0A5A5U4N9_LEUCI</name>
<comment type="caution">
    <text evidence="2">The sequence shown here is derived from an EMBL/GenBank/DDBJ whole genome shotgun (WGS) entry which is preliminary data.</text>
</comment>
<protein>
    <submittedName>
        <fullName evidence="2">Uncharacterized protein</fullName>
    </submittedName>
</protein>
<keyword evidence="1" id="KW-0472">Membrane</keyword>
<gene>
    <name evidence="2" type="ORF">LCIT_19980</name>
</gene>
<keyword evidence="1" id="KW-1133">Transmembrane helix</keyword>
<evidence type="ECO:0000313" key="3">
    <source>
        <dbReference type="Proteomes" id="UP000323274"/>
    </source>
</evidence>
<feature type="transmembrane region" description="Helical" evidence="1">
    <location>
        <begin position="36"/>
        <end position="56"/>
    </location>
</feature>
<proteinExistence type="predicted"/>
<sequence length="216" mass="24189">MKDWIKQAGTGIFYGLIGGAIGLAILAMSSNNHDTFGNVADWVSGIGSVGAIYFVYRQIKQQTDQHNEEKGHYLQLAIGFRMLSNQSDKAGTVSIKSEQEVFFFGTNSGMMPSAFKFIGICTSEDYQTLKSNHDKSQIDHNYEDPEIQSFDCLYDLGIKQRKFERVVPGDVSEEIVIPMKLIQNKFEGSGKNLFVVYMDVLGVIYGRQFTIPDLNV</sequence>
<dbReference type="Proteomes" id="UP000323274">
    <property type="component" value="Unassembled WGS sequence"/>
</dbReference>
<evidence type="ECO:0000313" key="2">
    <source>
        <dbReference type="EMBL" id="GDZ84756.1"/>
    </source>
</evidence>
<dbReference type="EMBL" id="BJJW01000032">
    <property type="protein sequence ID" value="GDZ84756.1"/>
    <property type="molecule type" value="Genomic_DNA"/>
</dbReference>
<feature type="transmembrane region" description="Helical" evidence="1">
    <location>
        <begin position="12"/>
        <end position="30"/>
    </location>
</feature>
<keyword evidence="1" id="KW-0812">Transmembrane</keyword>